<dbReference type="OrthoDB" id="10041630at2759"/>
<dbReference type="CTD" id="80255"/>
<accession>A0A8B7Z523</accession>
<dbReference type="KEGG" id="aplc:110983467"/>
<evidence type="ECO:0000313" key="11">
    <source>
        <dbReference type="RefSeq" id="XP_022098441.1"/>
    </source>
</evidence>
<feature type="transmembrane region" description="Helical" evidence="8">
    <location>
        <begin position="280"/>
        <end position="297"/>
    </location>
</feature>
<dbReference type="AlphaFoldDB" id="A0A8B7Z523"/>
<feature type="transmembrane region" description="Helical" evidence="8">
    <location>
        <begin position="251"/>
        <end position="268"/>
    </location>
</feature>
<keyword evidence="4 8" id="KW-1133">Transmembrane helix</keyword>
<keyword evidence="3 8" id="KW-0812">Transmembrane</keyword>
<dbReference type="RefSeq" id="XP_022098441.1">
    <property type="nucleotide sequence ID" value="XM_022242749.1"/>
</dbReference>
<evidence type="ECO:0000256" key="4">
    <source>
        <dbReference type="ARBA" id="ARBA00022989"/>
    </source>
</evidence>
<dbReference type="GeneID" id="110983467"/>
<dbReference type="OMA" id="MYGVYTI"/>
<dbReference type="PANTHER" id="PTHR23051:SF0">
    <property type="entry name" value="SOLUTE CARRIER FAMILY 35 MEMBER F5"/>
    <property type="match status" value="1"/>
</dbReference>
<comment type="subcellular location">
    <subcellularLocation>
        <location evidence="1">Membrane</location>
        <topology evidence="1">Multi-pass membrane protein</topology>
    </subcellularLocation>
</comment>
<feature type="domain" description="EamA" evidence="9">
    <location>
        <begin position="279"/>
        <end position="419"/>
    </location>
</feature>
<keyword evidence="10" id="KW-1185">Reference proteome</keyword>
<dbReference type="GO" id="GO:0016020">
    <property type="term" value="C:membrane"/>
    <property type="evidence" value="ECO:0007669"/>
    <property type="project" value="UniProtKB-SubCell"/>
</dbReference>
<evidence type="ECO:0000259" key="9">
    <source>
        <dbReference type="Pfam" id="PF00892"/>
    </source>
</evidence>
<evidence type="ECO:0000256" key="2">
    <source>
        <dbReference type="ARBA" id="ARBA00007863"/>
    </source>
</evidence>
<feature type="transmembrane region" description="Helical" evidence="8">
    <location>
        <begin position="309"/>
        <end position="334"/>
    </location>
</feature>
<evidence type="ECO:0000256" key="5">
    <source>
        <dbReference type="ARBA" id="ARBA00023136"/>
    </source>
</evidence>
<feature type="region of interest" description="Disordered" evidence="7">
    <location>
        <begin position="461"/>
        <end position="490"/>
    </location>
</feature>
<dbReference type="SUPFAM" id="SSF103481">
    <property type="entry name" value="Multidrug resistance efflux transporter EmrE"/>
    <property type="match status" value="1"/>
</dbReference>
<feature type="transmembrane region" description="Helical" evidence="8">
    <location>
        <begin position="190"/>
        <end position="208"/>
    </location>
</feature>
<feature type="transmembrane region" description="Helical" evidence="8">
    <location>
        <begin position="400"/>
        <end position="421"/>
    </location>
</feature>
<protein>
    <recommendedName>
        <fullName evidence="6">Solute carrier family 35 member F5</fullName>
    </recommendedName>
</protein>
<gene>
    <name evidence="11" type="primary">LOC110983467</name>
</gene>
<dbReference type="Pfam" id="PF00892">
    <property type="entry name" value="EamA"/>
    <property type="match status" value="1"/>
</dbReference>
<sequence length="490" mass="55215">MSITSGLSHSKRLFLGVLVLLTVDAIWVASSELTRYIFKDKGYDKPFFSTYLKTSMFMLYLLGFIFWKPWQRMCSVCIGKQTTLPTDVQSTVQNIQEEKEALLSDPLYVPVKFSDSDKESTDSRHSSISEPCDSPVKIGRVRFSNLMEVRQLSESHGQDAMLSRMPYNAGQRNSLIPQPLEGEKLPLTQVIKMSLSFCVVWFLANFSYQEALNDTQMAIVNTLSSTSGVFTMILAAFFPSSSGDKFTLTKLVSVLLTVGGIAMVSFTTTDQAQEEVKVGSLWALGGAFLYAVYLVMLKRRVENEDALDIPMFFGFVGLFNFLLIWPGLIILHFSNWETLEMPSAKVVMYLALNGIVGTVISEFLWLWGCFLTSSLIATLALSLTIPISIFLDMYLSGVSFSLLFFVGAVPVFISFFVVSLLNHYNDWDPLWVGLRRLYSILRPLLTACCWCSRRRKPLSRVSEDKEQSESLISDRIDSDETETNRDDDSC</sequence>
<name>A0A8B7Z523_ACAPL</name>
<dbReference type="Proteomes" id="UP000694845">
    <property type="component" value="Unplaced"/>
</dbReference>
<feature type="transmembrane region" description="Helical" evidence="8">
    <location>
        <begin position="374"/>
        <end position="394"/>
    </location>
</feature>
<evidence type="ECO:0000256" key="6">
    <source>
        <dbReference type="ARBA" id="ARBA00040744"/>
    </source>
</evidence>
<dbReference type="InterPro" id="IPR000620">
    <property type="entry name" value="EamA_dom"/>
</dbReference>
<feature type="transmembrane region" description="Helical" evidence="8">
    <location>
        <begin position="47"/>
        <end position="67"/>
    </location>
</feature>
<evidence type="ECO:0000256" key="8">
    <source>
        <dbReference type="SAM" id="Phobius"/>
    </source>
</evidence>
<evidence type="ECO:0000256" key="3">
    <source>
        <dbReference type="ARBA" id="ARBA00022692"/>
    </source>
</evidence>
<reference evidence="11" key="1">
    <citation type="submission" date="2025-08" db="UniProtKB">
        <authorList>
            <consortium name="RefSeq"/>
        </authorList>
    </citation>
    <scope>IDENTIFICATION</scope>
</reference>
<dbReference type="PANTHER" id="PTHR23051">
    <property type="entry name" value="SOLUTE CARRIER FAMILY 35, MEMBER F5"/>
    <property type="match status" value="1"/>
</dbReference>
<feature type="transmembrane region" description="Helical" evidence="8">
    <location>
        <begin position="346"/>
        <end position="367"/>
    </location>
</feature>
<proteinExistence type="inferred from homology"/>
<keyword evidence="5 8" id="KW-0472">Membrane</keyword>
<feature type="transmembrane region" description="Helical" evidence="8">
    <location>
        <begin position="220"/>
        <end position="239"/>
    </location>
</feature>
<organism evidence="10 11">
    <name type="scientific">Acanthaster planci</name>
    <name type="common">Crown-of-thorns starfish</name>
    <dbReference type="NCBI Taxonomy" id="133434"/>
    <lineage>
        <taxon>Eukaryota</taxon>
        <taxon>Metazoa</taxon>
        <taxon>Echinodermata</taxon>
        <taxon>Eleutherozoa</taxon>
        <taxon>Asterozoa</taxon>
        <taxon>Asteroidea</taxon>
        <taxon>Valvatacea</taxon>
        <taxon>Valvatida</taxon>
        <taxon>Acanthasteridae</taxon>
        <taxon>Acanthaster</taxon>
    </lineage>
</organism>
<evidence type="ECO:0000256" key="7">
    <source>
        <dbReference type="SAM" id="MobiDB-lite"/>
    </source>
</evidence>
<evidence type="ECO:0000256" key="1">
    <source>
        <dbReference type="ARBA" id="ARBA00004141"/>
    </source>
</evidence>
<evidence type="ECO:0000313" key="10">
    <source>
        <dbReference type="Proteomes" id="UP000694845"/>
    </source>
</evidence>
<comment type="similarity">
    <text evidence="2">Belongs to the SLC35F solute transporter family.</text>
</comment>
<dbReference type="InterPro" id="IPR037185">
    <property type="entry name" value="EmrE-like"/>
</dbReference>